<organism evidence="1 2">
    <name type="scientific">Venenivibrio stagnispumantis</name>
    <dbReference type="NCBI Taxonomy" id="407998"/>
    <lineage>
        <taxon>Bacteria</taxon>
        <taxon>Pseudomonadati</taxon>
        <taxon>Aquificota</taxon>
        <taxon>Aquificia</taxon>
        <taxon>Aquificales</taxon>
        <taxon>Hydrogenothermaceae</taxon>
        <taxon>Venenivibrio</taxon>
    </lineage>
</organism>
<reference evidence="1" key="1">
    <citation type="submission" date="2017-05" db="EMBL/GenBank/DDBJ databases">
        <authorList>
            <person name="Varghese N."/>
            <person name="Submissions S."/>
        </authorList>
    </citation>
    <scope>NUCLEOTIDE SEQUENCE</scope>
    <source>
        <strain evidence="1">DSM 18763</strain>
    </source>
</reference>
<gene>
    <name evidence="1" type="ORF">SAMN06264868_1223</name>
</gene>
<name>A0AA46AFQ7_9AQUI</name>
<protein>
    <submittedName>
        <fullName evidence="1">Uncharacterized protein</fullName>
    </submittedName>
</protein>
<sequence length="135" mass="15814">MVKQFSQFTMSLLAMVKDFYNEELSEDVLDKVEAFALDYGFAEKSLDSIIKVVRKDRFKPYDNPLVEYYLTFANGSYRFYLVIKVNKFYGVSVEPVNPYLLMQEPFFSVIRQSGFEFTLYNKKAFSVRNAIALNN</sequence>
<keyword evidence="2" id="KW-1185">Reference proteome</keyword>
<evidence type="ECO:0000313" key="2">
    <source>
        <dbReference type="Proteomes" id="UP001157947"/>
    </source>
</evidence>
<dbReference type="AlphaFoldDB" id="A0AA46AFQ7"/>
<evidence type="ECO:0000313" key="1">
    <source>
        <dbReference type="EMBL" id="SMP21061.1"/>
    </source>
</evidence>
<accession>A0AA46AFQ7</accession>
<dbReference type="EMBL" id="FXTX01000022">
    <property type="protein sequence ID" value="SMP21061.1"/>
    <property type="molecule type" value="Genomic_DNA"/>
</dbReference>
<dbReference type="RefSeq" id="WP_265135001.1">
    <property type="nucleotide sequence ID" value="NZ_FXTX01000022.1"/>
</dbReference>
<dbReference type="Proteomes" id="UP001157947">
    <property type="component" value="Unassembled WGS sequence"/>
</dbReference>
<comment type="caution">
    <text evidence="1">The sequence shown here is derived from an EMBL/GenBank/DDBJ whole genome shotgun (WGS) entry which is preliminary data.</text>
</comment>
<proteinExistence type="predicted"/>